<keyword evidence="3" id="KW-1185">Reference proteome</keyword>
<sequence length="350" mass="38542">MRTWEGVCRMFIDRFSFHPIAEGGLVRDGLRRLRGLRAPEFDRTLGQPLVREGLAALHDGDWDRVAALYSSQTADDRYLWIDLMGGLWPVARPLPSGARRGAALKVAGGLLVTLAWRHRGAGPAHRVSETARAEMQDRLRHARMALDMARQADGADIVALGFGLRAAMGLSDHEGVAAQTDILLTTSEACLAADLALLTAWEARWGATQEDMWAVIRDREHQGPAWIALEMRGRLQDCVWHEHMSDVPDAAERHKTRRDDPNYTAELLQLQAGALAGLERPQPRARSLIAHNVIGASMAALVGWPTAAPHLEAIGPHLAEGAWEQIEDMRDPLRALGRMRARAGLEPLPA</sequence>
<reference evidence="2 4" key="1">
    <citation type="submission" date="2016-10" db="EMBL/GenBank/DDBJ databases">
        <authorList>
            <person name="Cai Z."/>
        </authorList>
    </citation>
    <scope>NUCLEOTIDE SEQUENCE [LARGE SCALE GENOMIC DNA]</scope>
    <source>
        <strain evidence="2 4">DSM 25227</strain>
    </source>
</reference>
<dbReference type="Proteomes" id="UP000251571">
    <property type="component" value="Unassembled WGS sequence"/>
</dbReference>
<protein>
    <submittedName>
        <fullName evidence="2">Uncharacterized protein</fullName>
    </submittedName>
</protein>
<dbReference type="EMBL" id="UETC01000004">
    <property type="protein sequence ID" value="SSA45917.1"/>
    <property type="molecule type" value="Genomic_DNA"/>
</dbReference>
<accession>A0A2Y9ATT9</accession>
<dbReference type="Proteomes" id="UP000245839">
    <property type="component" value="Unassembled WGS sequence"/>
</dbReference>
<evidence type="ECO:0000313" key="1">
    <source>
        <dbReference type="EMBL" id="PWJ19255.1"/>
    </source>
</evidence>
<evidence type="ECO:0000313" key="2">
    <source>
        <dbReference type="EMBL" id="SSA45917.1"/>
    </source>
</evidence>
<evidence type="ECO:0000313" key="3">
    <source>
        <dbReference type="Proteomes" id="UP000245839"/>
    </source>
</evidence>
<evidence type="ECO:0000313" key="4">
    <source>
        <dbReference type="Proteomes" id="UP000251571"/>
    </source>
</evidence>
<dbReference type="EMBL" id="QGDJ01000004">
    <property type="protein sequence ID" value="PWJ19255.1"/>
    <property type="molecule type" value="Genomic_DNA"/>
</dbReference>
<gene>
    <name evidence="1" type="ORF">BCF38_104189</name>
    <name evidence="2" type="ORF">SAMN05421539_104189</name>
</gene>
<reference evidence="1 3" key="2">
    <citation type="submission" date="2018-03" db="EMBL/GenBank/DDBJ databases">
        <title>Genomic Encyclopedia of Archaeal and Bacterial Type Strains, Phase II (KMG-II): from individual species to whole genera.</title>
        <authorList>
            <person name="Goeker M."/>
        </authorList>
    </citation>
    <scope>NUCLEOTIDE SEQUENCE [LARGE SCALE GENOMIC DNA]</scope>
    <source>
        <strain evidence="1 3">DSM 25227</strain>
    </source>
</reference>
<name>A0A2Y9ATT9_9RHOB</name>
<organism evidence="2 4">
    <name type="scientific">Jannaschia seohaensis</name>
    <dbReference type="NCBI Taxonomy" id="475081"/>
    <lineage>
        <taxon>Bacteria</taxon>
        <taxon>Pseudomonadati</taxon>
        <taxon>Pseudomonadota</taxon>
        <taxon>Alphaproteobacteria</taxon>
        <taxon>Rhodobacterales</taxon>
        <taxon>Roseobacteraceae</taxon>
        <taxon>Jannaschia</taxon>
    </lineage>
</organism>
<proteinExistence type="predicted"/>
<dbReference type="AlphaFoldDB" id="A0A2Y9ATT9"/>